<organism evidence="1 2">
    <name type="scientific">Trichocoleus desertorum GB2-A4</name>
    <dbReference type="NCBI Taxonomy" id="2933944"/>
    <lineage>
        <taxon>Bacteria</taxon>
        <taxon>Bacillati</taxon>
        <taxon>Cyanobacteriota</taxon>
        <taxon>Cyanophyceae</taxon>
        <taxon>Leptolyngbyales</taxon>
        <taxon>Trichocoleusaceae</taxon>
        <taxon>Trichocoleus</taxon>
    </lineage>
</organism>
<evidence type="ECO:0000313" key="1">
    <source>
        <dbReference type="EMBL" id="MEP0818914.1"/>
    </source>
</evidence>
<dbReference type="EMBL" id="JAMPKM010000011">
    <property type="protein sequence ID" value="MEP0818914.1"/>
    <property type="molecule type" value="Genomic_DNA"/>
</dbReference>
<accession>A0ABV0JBA4</accession>
<sequence>MQRISVVGTTGSGKTTLARHISQRLNIPHVELDALHWNPNWSESATDVFCSRVAEALSGDRWVVDGNYSEVRNLTWSRADTLVWLDLPFSTTFGRLLRRTVRRVVTQEELWGGNRETLTKALSQDSILLWLFRTYHKRRREYPVLLQRPEYAHLKVIHLRSPQVAQTWLKELV</sequence>
<dbReference type="PANTHER" id="PTHR37816:SF1">
    <property type="entry name" value="TOXIN"/>
    <property type="match status" value="1"/>
</dbReference>
<dbReference type="InterPro" id="IPR027417">
    <property type="entry name" value="P-loop_NTPase"/>
</dbReference>
<dbReference type="Gene3D" id="3.40.50.300">
    <property type="entry name" value="P-loop containing nucleotide triphosphate hydrolases"/>
    <property type="match status" value="1"/>
</dbReference>
<protein>
    <recommendedName>
        <fullName evidence="3">Adenylate kinase</fullName>
    </recommendedName>
</protein>
<gene>
    <name evidence="1" type="ORF">NC998_17590</name>
</gene>
<proteinExistence type="predicted"/>
<dbReference type="PANTHER" id="PTHR37816">
    <property type="entry name" value="YALI0E33011P"/>
    <property type="match status" value="1"/>
</dbReference>
<dbReference type="RefSeq" id="WP_190437525.1">
    <property type="nucleotide sequence ID" value="NZ_JAMPKM010000011.1"/>
</dbReference>
<comment type="caution">
    <text evidence="1">The sequence shown here is derived from an EMBL/GenBank/DDBJ whole genome shotgun (WGS) entry which is preliminary data.</text>
</comment>
<dbReference type="SUPFAM" id="SSF52540">
    <property type="entry name" value="P-loop containing nucleoside triphosphate hydrolases"/>
    <property type="match status" value="1"/>
</dbReference>
<evidence type="ECO:0008006" key="3">
    <source>
        <dbReference type="Google" id="ProtNLM"/>
    </source>
</evidence>
<dbReference type="InterPro" id="IPR052922">
    <property type="entry name" value="Cytidylate_Kinase-2"/>
</dbReference>
<reference evidence="1 2" key="1">
    <citation type="submission" date="2022-04" db="EMBL/GenBank/DDBJ databases">
        <title>Positive selection, recombination, and allopatry shape intraspecific diversity of widespread and dominant cyanobacteria.</title>
        <authorList>
            <person name="Wei J."/>
            <person name="Shu W."/>
            <person name="Hu C."/>
        </authorList>
    </citation>
    <scope>NUCLEOTIDE SEQUENCE [LARGE SCALE GENOMIC DNA]</scope>
    <source>
        <strain evidence="1 2">GB2-A4</strain>
    </source>
</reference>
<dbReference type="Proteomes" id="UP001464891">
    <property type="component" value="Unassembled WGS sequence"/>
</dbReference>
<keyword evidence="2" id="KW-1185">Reference proteome</keyword>
<evidence type="ECO:0000313" key="2">
    <source>
        <dbReference type="Proteomes" id="UP001464891"/>
    </source>
</evidence>
<dbReference type="Pfam" id="PF13238">
    <property type="entry name" value="AAA_18"/>
    <property type="match status" value="1"/>
</dbReference>
<name>A0ABV0JBA4_9CYAN</name>